<reference evidence="2" key="1">
    <citation type="submission" date="2020-10" db="EMBL/GenBank/DDBJ databases">
        <title>Genome Sequence of ESBL Producing Zambian Clinical Strains.</title>
        <authorList>
            <person name="Shawa M."/>
            <person name="Furuta Y."/>
            <person name="Simbotwe M."/>
            <person name="Mulenga E."/>
            <person name="Mubanga M."/>
            <person name="Mulenga G."/>
            <person name="Kaile C."/>
            <person name="Zorigt T."/>
            <person name="Hang'ombe B."/>
            <person name="Higashi H."/>
        </authorList>
    </citation>
    <scope>NUCLEOTIDE SEQUENCE</scope>
    <source>
        <strain evidence="2">Zam_UTH_09</strain>
    </source>
</reference>
<accession>A0A919HPE8</accession>
<dbReference type="GO" id="GO:0016020">
    <property type="term" value="C:membrane"/>
    <property type="evidence" value="ECO:0007669"/>
    <property type="project" value="TreeGrafter"/>
</dbReference>
<dbReference type="Gene3D" id="3.40.50.1820">
    <property type="entry name" value="alpha/beta hydrolase"/>
    <property type="match status" value="1"/>
</dbReference>
<dbReference type="Pfam" id="PF00561">
    <property type="entry name" value="Abhydrolase_1"/>
    <property type="match status" value="1"/>
</dbReference>
<dbReference type="AlphaFoldDB" id="A0A919HPE8"/>
<dbReference type="PRINTS" id="PR00111">
    <property type="entry name" value="ABHYDROLASE"/>
</dbReference>
<evidence type="ECO:0000313" key="2">
    <source>
        <dbReference type="EMBL" id="GHK51262.1"/>
    </source>
</evidence>
<dbReference type="PANTHER" id="PTHR43798">
    <property type="entry name" value="MONOACYLGLYCEROL LIPASE"/>
    <property type="match status" value="1"/>
</dbReference>
<dbReference type="Proteomes" id="UP000655094">
    <property type="component" value="Unassembled WGS sequence"/>
</dbReference>
<evidence type="ECO:0000313" key="3">
    <source>
        <dbReference type="Proteomes" id="UP000655094"/>
    </source>
</evidence>
<name>A0A919HPE8_KLEPN</name>
<dbReference type="EMBL" id="BNFF01000001">
    <property type="protein sequence ID" value="GHK51262.1"/>
    <property type="molecule type" value="Genomic_DNA"/>
</dbReference>
<proteinExistence type="predicted"/>
<gene>
    <name evidence="2" type="ORF">KPZU09_09980</name>
</gene>
<dbReference type="InterPro" id="IPR000073">
    <property type="entry name" value="AB_hydrolase_1"/>
</dbReference>
<sequence>MNGFYSSVAGATLRWHDFPGDGLPVVFIHGLGCASSYDYPRIASDPALRERRKILIDLPGFGYSDKPRVFSYNIHKQALVLEQFLSHLRLQRFALFGHSMGGSIAIEAAGLLGERVTTLLVSEPNLFAGGEYSRRIAAQSETAFVADGYASCWRRSARRGRVVYKTAPPGRLAGRQQPDTRQRHALVYPAMPAALPENADRRRAVASLCG</sequence>
<protein>
    <recommendedName>
        <fullName evidence="1">AB hydrolase-1 domain-containing protein</fullName>
    </recommendedName>
</protein>
<organism evidence="2 3">
    <name type="scientific">Klebsiella pneumoniae</name>
    <dbReference type="NCBI Taxonomy" id="573"/>
    <lineage>
        <taxon>Bacteria</taxon>
        <taxon>Pseudomonadati</taxon>
        <taxon>Pseudomonadota</taxon>
        <taxon>Gammaproteobacteria</taxon>
        <taxon>Enterobacterales</taxon>
        <taxon>Enterobacteriaceae</taxon>
        <taxon>Klebsiella/Raoultella group</taxon>
        <taxon>Klebsiella</taxon>
        <taxon>Klebsiella pneumoniae complex</taxon>
    </lineage>
</organism>
<dbReference type="SUPFAM" id="SSF53474">
    <property type="entry name" value="alpha/beta-Hydrolases"/>
    <property type="match status" value="1"/>
</dbReference>
<dbReference type="InterPro" id="IPR050266">
    <property type="entry name" value="AB_hydrolase_sf"/>
</dbReference>
<dbReference type="PANTHER" id="PTHR43798:SF33">
    <property type="entry name" value="HYDROLASE, PUTATIVE (AFU_ORTHOLOGUE AFUA_2G14860)-RELATED"/>
    <property type="match status" value="1"/>
</dbReference>
<comment type="caution">
    <text evidence="2">The sequence shown here is derived from an EMBL/GenBank/DDBJ whole genome shotgun (WGS) entry which is preliminary data.</text>
</comment>
<feature type="domain" description="AB hydrolase-1" evidence="1">
    <location>
        <begin position="24"/>
        <end position="126"/>
    </location>
</feature>
<evidence type="ECO:0000259" key="1">
    <source>
        <dbReference type="Pfam" id="PF00561"/>
    </source>
</evidence>
<dbReference type="InterPro" id="IPR029058">
    <property type="entry name" value="AB_hydrolase_fold"/>
</dbReference>